<evidence type="ECO:0000256" key="8">
    <source>
        <dbReference type="ARBA" id="ARBA00023242"/>
    </source>
</evidence>
<feature type="repeat" description="WD" evidence="9">
    <location>
        <begin position="26"/>
        <end position="53"/>
    </location>
</feature>
<dbReference type="Proteomes" id="UP000002009">
    <property type="component" value="Chromosome 5"/>
</dbReference>
<dbReference type="GO" id="GO:0006281">
    <property type="term" value="P:DNA repair"/>
    <property type="evidence" value="ECO:0007669"/>
    <property type="project" value="UniProtKB-KW"/>
</dbReference>
<dbReference type="InterPro" id="IPR015943">
    <property type="entry name" value="WD40/YVTN_repeat-like_dom_sf"/>
</dbReference>
<keyword evidence="3 9" id="KW-0853">WD repeat</keyword>
<feature type="repeat" description="WD" evidence="9">
    <location>
        <begin position="68"/>
        <end position="99"/>
    </location>
</feature>
<dbReference type="RefSeq" id="XP_002502471.1">
    <property type="nucleotide sequence ID" value="XM_002502425.1"/>
</dbReference>
<keyword evidence="13" id="KW-1185">Reference proteome</keyword>
<feature type="region of interest" description="Disordered" evidence="10">
    <location>
        <begin position="311"/>
        <end position="330"/>
    </location>
</feature>
<keyword evidence="8" id="KW-0539">Nucleus</keyword>
<keyword evidence="6" id="KW-0156">Chromatin regulator</keyword>
<dbReference type="GeneID" id="8243376"/>
<dbReference type="FunCoup" id="C1E611">
    <property type="interactions" value="1503"/>
</dbReference>
<evidence type="ECO:0000256" key="9">
    <source>
        <dbReference type="PROSITE-ProRule" id="PRU00221"/>
    </source>
</evidence>
<feature type="region of interest" description="Disordered" evidence="10">
    <location>
        <begin position="515"/>
        <end position="617"/>
    </location>
</feature>
<dbReference type="PROSITE" id="PS50294">
    <property type="entry name" value="WD_REPEATS_REGION"/>
    <property type="match status" value="3"/>
</dbReference>
<dbReference type="PANTHER" id="PTHR15271">
    <property type="entry name" value="CHROMATIN ASSEMBLY FACTOR 1 SUBUNIT B"/>
    <property type="match status" value="1"/>
</dbReference>
<evidence type="ECO:0000256" key="10">
    <source>
        <dbReference type="SAM" id="MobiDB-lite"/>
    </source>
</evidence>
<dbReference type="SMART" id="SM00320">
    <property type="entry name" value="WD40"/>
    <property type="match status" value="5"/>
</dbReference>
<keyword evidence="4" id="KW-0677">Repeat</keyword>
<feature type="compositionally biased region" description="Low complexity" evidence="10">
    <location>
        <begin position="313"/>
        <end position="326"/>
    </location>
</feature>
<protein>
    <submittedName>
        <fullName evidence="12">Nucleosome/chromatin assembly complex protein</fullName>
    </submittedName>
</protein>
<evidence type="ECO:0000256" key="7">
    <source>
        <dbReference type="ARBA" id="ARBA00023204"/>
    </source>
</evidence>
<dbReference type="KEGG" id="mis:MICPUN_58505"/>
<dbReference type="InterPro" id="IPR001680">
    <property type="entry name" value="WD40_rpt"/>
</dbReference>
<dbReference type="SUPFAM" id="SSF50978">
    <property type="entry name" value="WD40 repeat-like"/>
    <property type="match status" value="1"/>
</dbReference>
<keyword evidence="7" id="KW-0234">DNA repair</keyword>
<feature type="domain" description="CAF1B/HIR1 beta-propeller" evidence="11">
    <location>
        <begin position="386"/>
        <end position="460"/>
    </location>
</feature>
<sequence>MKVKTIQVLWHAKAESTAGAPKPAPVLSVDFDPATGRLVTGGADKEVKLWSLKEDADGNPDVEHLETLTAHTKAVNVVRFSPGGDILASGGDTGEVLLWRRAPEGTKNLHGDPTTWRTANTLRGHSDDVQDLAWAPGGAALVTGSVDNSSIVWSEASGRGLIRLEGHEHYVQGVAWDPQGEFVVSASGDRKVNVYATTPRSRVPVEPTHLGGWCKKLVCQKEVRRAVNVKGLLFHDDTLESFFRRLAWSPCGSFLAIPAGLHREEGGATQGGGHAVYLYQRGRFARPAIRLPCVAPAACVRFSPRLYRRKTPVEAPRTPAPETAAGEVRHEETAAAETVAQAVGAEPAVDGAQQPGGEANADDDAAIPGDGGAAPAADAAAAVTVEPAPDFDLPYRVVFAVCTTDTVAVYDTGADAPVAFVSGLHYATITDAAWSPCGLKLVVSSSDGYCSALTFTEAELGRALAPEEVPEHIAHVLPQRRVKSAEERARRAAEAAKAAAERSAAAQAAARVAQSAPARTEATAAAADGPKRIAPQAVTADGPKRIAPQAVTADGPKRIAPQAVTADGPERVMPTPAEPARRVVPVPTAEVGEKRPIDSVDGEAEEKKPTRIAPTPM</sequence>
<dbReference type="EMBL" id="CP001326">
    <property type="protein sequence ID" value="ACO63729.1"/>
    <property type="molecule type" value="Genomic_DNA"/>
</dbReference>
<dbReference type="AlphaFoldDB" id="C1E611"/>
<dbReference type="STRING" id="296587.C1E611"/>
<feature type="domain" description="CAF1B/HIR1 beta-propeller" evidence="11">
    <location>
        <begin position="1"/>
        <end position="316"/>
    </location>
</feature>
<comment type="subcellular location">
    <subcellularLocation>
        <location evidence="1">Nucleus</location>
    </subcellularLocation>
</comment>
<comment type="similarity">
    <text evidence="2">Belongs to the WD repeat HIR1 family.</text>
</comment>
<proteinExistence type="inferred from homology"/>
<evidence type="ECO:0000256" key="3">
    <source>
        <dbReference type="ARBA" id="ARBA00022574"/>
    </source>
</evidence>
<name>C1E611_MICCC</name>
<dbReference type="PROSITE" id="PS50082">
    <property type="entry name" value="WD_REPEATS_2"/>
    <property type="match status" value="4"/>
</dbReference>
<dbReference type="GO" id="GO:0006335">
    <property type="term" value="P:DNA replication-dependent chromatin assembly"/>
    <property type="evidence" value="ECO:0007669"/>
    <property type="project" value="InterPro"/>
</dbReference>
<accession>C1E611</accession>
<dbReference type="GO" id="GO:0033186">
    <property type="term" value="C:CAF-1 complex"/>
    <property type="evidence" value="ECO:0007669"/>
    <property type="project" value="TreeGrafter"/>
</dbReference>
<evidence type="ECO:0000313" key="12">
    <source>
        <dbReference type="EMBL" id="ACO63729.1"/>
    </source>
</evidence>
<feature type="repeat" description="WD" evidence="9">
    <location>
        <begin position="122"/>
        <end position="163"/>
    </location>
</feature>
<evidence type="ECO:0000256" key="4">
    <source>
        <dbReference type="ARBA" id="ARBA00022737"/>
    </source>
</evidence>
<dbReference type="eggNOG" id="KOG1009">
    <property type="taxonomic scope" value="Eukaryota"/>
</dbReference>
<dbReference type="InterPro" id="IPR036322">
    <property type="entry name" value="WD40_repeat_dom_sf"/>
</dbReference>
<dbReference type="Gene3D" id="2.130.10.10">
    <property type="entry name" value="YVTN repeat-like/Quinoprotein amine dehydrogenase"/>
    <property type="match status" value="2"/>
</dbReference>
<dbReference type="InterPro" id="IPR045145">
    <property type="entry name" value="PTHR15271"/>
</dbReference>
<feature type="compositionally biased region" description="Low complexity" evidence="10">
    <location>
        <begin position="515"/>
        <end position="527"/>
    </location>
</feature>
<evidence type="ECO:0000256" key="5">
    <source>
        <dbReference type="ARBA" id="ARBA00022763"/>
    </source>
</evidence>
<evidence type="ECO:0000256" key="1">
    <source>
        <dbReference type="ARBA" id="ARBA00004123"/>
    </source>
</evidence>
<evidence type="ECO:0000313" key="13">
    <source>
        <dbReference type="Proteomes" id="UP000002009"/>
    </source>
</evidence>
<reference evidence="12 13" key="1">
    <citation type="journal article" date="2009" name="Science">
        <title>Green evolution and dynamic adaptations revealed by genomes of the marine picoeukaryotes Micromonas.</title>
        <authorList>
            <person name="Worden A.Z."/>
            <person name="Lee J.H."/>
            <person name="Mock T."/>
            <person name="Rouze P."/>
            <person name="Simmons M.P."/>
            <person name="Aerts A.L."/>
            <person name="Allen A.E."/>
            <person name="Cuvelier M.L."/>
            <person name="Derelle E."/>
            <person name="Everett M.V."/>
            <person name="Foulon E."/>
            <person name="Grimwood J."/>
            <person name="Gundlach H."/>
            <person name="Henrissat B."/>
            <person name="Napoli C."/>
            <person name="McDonald S.M."/>
            <person name="Parker M.S."/>
            <person name="Rombauts S."/>
            <person name="Salamov A."/>
            <person name="Von Dassow P."/>
            <person name="Badger J.H."/>
            <person name="Coutinho P.M."/>
            <person name="Demir E."/>
            <person name="Dubchak I."/>
            <person name="Gentemann C."/>
            <person name="Eikrem W."/>
            <person name="Gready J.E."/>
            <person name="John U."/>
            <person name="Lanier W."/>
            <person name="Lindquist E.A."/>
            <person name="Lucas S."/>
            <person name="Mayer K.F."/>
            <person name="Moreau H."/>
            <person name="Not F."/>
            <person name="Otillar R."/>
            <person name="Panaud O."/>
            <person name="Pangilinan J."/>
            <person name="Paulsen I."/>
            <person name="Piegu B."/>
            <person name="Poliakov A."/>
            <person name="Robbens S."/>
            <person name="Schmutz J."/>
            <person name="Toulza E."/>
            <person name="Wyss T."/>
            <person name="Zelensky A."/>
            <person name="Zhou K."/>
            <person name="Armbrust E.V."/>
            <person name="Bhattacharya D."/>
            <person name="Goodenough U.W."/>
            <person name="Van de Peer Y."/>
            <person name="Grigoriev I.V."/>
        </authorList>
    </citation>
    <scope>NUCLEOTIDE SEQUENCE [LARGE SCALE GENOMIC DNA]</scope>
    <source>
        <strain evidence="13">RCC299 / NOUM17</strain>
    </source>
</reference>
<dbReference type="GO" id="GO:0006334">
    <property type="term" value="P:nucleosome assembly"/>
    <property type="evidence" value="ECO:0007669"/>
    <property type="project" value="TreeGrafter"/>
</dbReference>
<dbReference type="InterPro" id="IPR055410">
    <property type="entry name" value="Beta-prop_CAF1B_HIR1"/>
</dbReference>
<dbReference type="PANTHER" id="PTHR15271:SF4">
    <property type="entry name" value="CHROMATIN ASSEMBLY FACTOR 1 SUBUNIT B"/>
    <property type="match status" value="1"/>
</dbReference>
<organism evidence="12 13">
    <name type="scientific">Micromonas commoda (strain RCC299 / NOUM17 / CCMP2709)</name>
    <name type="common">Picoplanktonic green alga</name>
    <dbReference type="NCBI Taxonomy" id="296587"/>
    <lineage>
        <taxon>Eukaryota</taxon>
        <taxon>Viridiplantae</taxon>
        <taxon>Chlorophyta</taxon>
        <taxon>Mamiellophyceae</taxon>
        <taxon>Mamiellales</taxon>
        <taxon>Mamiellaceae</taxon>
        <taxon>Micromonas</taxon>
    </lineage>
</organism>
<keyword evidence="5" id="KW-0227">DNA damage</keyword>
<evidence type="ECO:0000259" key="11">
    <source>
        <dbReference type="Pfam" id="PF24105"/>
    </source>
</evidence>
<dbReference type="GO" id="GO:0005634">
    <property type="term" value="C:nucleus"/>
    <property type="evidence" value="ECO:0007669"/>
    <property type="project" value="UniProtKB-SubCell"/>
</dbReference>
<dbReference type="OMA" id="CIVSNLH"/>
<dbReference type="InParanoid" id="C1E611"/>
<dbReference type="OrthoDB" id="71227at2759"/>
<gene>
    <name evidence="12" type="ORF">MICPUN_58505</name>
</gene>
<feature type="repeat" description="WD" evidence="9">
    <location>
        <begin position="164"/>
        <end position="195"/>
    </location>
</feature>
<evidence type="ECO:0000256" key="2">
    <source>
        <dbReference type="ARBA" id="ARBA00007306"/>
    </source>
</evidence>
<dbReference type="Pfam" id="PF24105">
    <property type="entry name" value="Beta-prop_CAF1B_HIR1"/>
    <property type="match status" value="2"/>
</dbReference>
<evidence type="ECO:0000256" key="6">
    <source>
        <dbReference type="ARBA" id="ARBA00022853"/>
    </source>
</evidence>